<gene>
    <name evidence="2" type="ORF">RND81_13G002800</name>
</gene>
<sequence>MHSNMQYNSQNIRPSHFFQNVDNTVDLNNWSPNPSQIRVEHTQPSPSRTPKKQTNAKKRGENKSWREKEDEALMSAWCFSSTNAIIGKNQSTITRCAKVVELYEQARCENPNEIGVRSEDALKCRFKKLNEMANKWISCYKAILSRPKRSETNDEDLENDAQKLFEADNGGARYADLKVFNNVMCKHRGWSIEHINEKQIDITSNEELSPVSGGSSKRSRINESDTPPTVNVGESVEHRPEGRDAAKKKRQGKAVASNSLFNEDYTSKLDEMQISRDKGINIMEKKIEIELEMEKV</sequence>
<feature type="compositionally biased region" description="Polar residues" evidence="1">
    <location>
        <begin position="203"/>
        <end position="216"/>
    </location>
</feature>
<dbReference type="PANTHER" id="PTHR45023:SF4">
    <property type="entry name" value="GLYCINE-RICH PROTEIN-RELATED"/>
    <property type="match status" value="1"/>
</dbReference>
<name>A0AAW1H2Q9_SAPOF</name>
<feature type="compositionally biased region" description="Basic and acidic residues" evidence="1">
    <location>
        <begin position="235"/>
        <end position="245"/>
    </location>
</feature>
<evidence type="ECO:0000256" key="1">
    <source>
        <dbReference type="SAM" id="MobiDB-lite"/>
    </source>
</evidence>
<evidence type="ECO:0000313" key="2">
    <source>
        <dbReference type="EMBL" id="KAK9667655.1"/>
    </source>
</evidence>
<protein>
    <recommendedName>
        <fullName evidence="4">No apical meristem-associated C-terminal domain-containing protein</fullName>
    </recommendedName>
</protein>
<feature type="region of interest" description="Disordered" evidence="1">
    <location>
        <begin position="203"/>
        <end position="261"/>
    </location>
</feature>
<keyword evidence="3" id="KW-1185">Reference proteome</keyword>
<feature type="compositionally biased region" description="Basic and acidic residues" evidence="1">
    <location>
        <begin position="58"/>
        <end position="68"/>
    </location>
</feature>
<evidence type="ECO:0000313" key="3">
    <source>
        <dbReference type="Proteomes" id="UP001443914"/>
    </source>
</evidence>
<dbReference type="EMBL" id="JBDFQZ010000013">
    <property type="protein sequence ID" value="KAK9667655.1"/>
    <property type="molecule type" value="Genomic_DNA"/>
</dbReference>
<feature type="region of interest" description="Disordered" evidence="1">
    <location>
        <begin position="23"/>
        <end position="68"/>
    </location>
</feature>
<comment type="caution">
    <text evidence="2">The sequence shown here is derived from an EMBL/GenBank/DDBJ whole genome shotgun (WGS) entry which is preliminary data.</text>
</comment>
<accession>A0AAW1H2Q9</accession>
<feature type="compositionally biased region" description="Polar residues" evidence="1">
    <location>
        <begin position="23"/>
        <end position="48"/>
    </location>
</feature>
<reference evidence="2" key="1">
    <citation type="submission" date="2024-03" db="EMBL/GenBank/DDBJ databases">
        <title>WGS assembly of Saponaria officinalis var. Norfolk2.</title>
        <authorList>
            <person name="Jenkins J."/>
            <person name="Shu S."/>
            <person name="Grimwood J."/>
            <person name="Barry K."/>
            <person name="Goodstein D."/>
            <person name="Schmutz J."/>
            <person name="Leebens-Mack J."/>
            <person name="Osbourn A."/>
        </authorList>
    </citation>
    <scope>NUCLEOTIDE SEQUENCE [LARGE SCALE GENOMIC DNA]</scope>
    <source>
        <strain evidence="2">JIC</strain>
    </source>
</reference>
<proteinExistence type="predicted"/>
<dbReference type="Proteomes" id="UP001443914">
    <property type="component" value="Unassembled WGS sequence"/>
</dbReference>
<organism evidence="2 3">
    <name type="scientific">Saponaria officinalis</name>
    <name type="common">Common soapwort</name>
    <name type="synonym">Lychnis saponaria</name>
    <dbReference type="NCBI Taxonomy" id="3572"/>
    <lineage>
        <taxon>Eukaryota</taxon>
        <taxon>Viridiplantae</taxon>
        <taxon>Streptophyta</taxon>
        <taxon>Embryophyta</taxon>
        <taxon>Tracheophyta</taxon>
        <taxon>Spermatophyta</taxon>
        <taxon>Magnoliopsida</taxon>
        <taxon>eudicotyledons</taxon>
        <taxon>Gunneridae</taxon>
        <taxon>Pentapetalae</taxon>
        <taxon>Caryophyllales</taxon>
        <taxon>Caryophyllaceae</taxon>
        <taxon>Caryophylleae</taxon>
        <taxon>Saponaria</taxon>
    </lineage>
</organism>
<dbReference type="PANTHER" id="PTHR45023">
    <property type="match status" value="1"/>
</dbReference>
<evidence type="ECO:0008006" key="4">
    <source>
        <dbReference type="Google" id="ProtNLM"/>
    </source>
</evidence>
<dbReference type="AlphaFoldDB" id="A0AAW1H2Q9"/>